<keyword evidence="3" id="KW-1185">Reference proteome</keyword>
<dbReference type="EMBL" id="QEHR01000003">
    <property type="protein sequence ID" value="PVW15738.1"/>
    <property type="molecule type" value="Genomic_DNA"/>
</dbReference>
<evidence type="ECO:0000313" key="3">
    <source>
        <dbReference type="Proteomes" id="UP000245962"/>
    </source>
</evidence>
<reference evidence="2 3" key="1">
    <citation type="submission" date="2018-04" db="EMBL/GenBank/DDBJ databases">
        <title>Marixanthomonas spongiae HN-E44 sp. nov., isolated from a marine sponge.</title>
        <authorList>
            <person name="Luo L."/>
            <person name="Zhuang L."/>
        </authorList>
    </citation>
    <scope>NUCLEOTIDE SEQUENCE [LARGE SCALE GENOMIC DNA]</scope>
    <source>
        <strain evidence="2 3">HN-E44</strain>
    </source>
</reference>
<evidence type="ECO:0000313" key="2">
    <source>
        <dbReference type="EMBL" id="PVW15738.1"/>
    </source>
</evidence>
<proteinExistence type="predicted"/>
<protein>
    <submittedName>
        <fullName evidence="2">Uncharacterized protein</fullName>
    </submittedName>
</protein>
<dbReference type="Proteomes" id="UP000245962">
    <property type="component" value="Unassembled WGS sequence"/>
</dbReference>
<feature type="transmembrane region" description="Helical" evidence="1">
    <location>
        <begin position="54"/>
        <end position="80"/>
    </location>
</feature>
<accession>A0A2U0I3S3</accession>
<dbReference type="AlphaFoldDB" id="A0A2U0I3S3"/>
<comment type="caution">
    <text evidence="2">The sequence shown here is derived from an EMBL/GenBank/DDBJ whole genome shotgun (WGS) entry which is preliminary data.</text>
</comment>
<evidence type="ECO:0000256" key="1">
    <source>
        <dbReference type="SAM" id="Phobius"/>
    </source>
</evidence>
<organism evidence="2 3">
    <name type="scientific">Marixanthomonas spongiae</name>
    <dbReference type="NCBI Taxonomy" id="2174845"/>
    <lineage>
        <taxon>Bacteria</taxon>
        <taxon>Pseudomonadati</taxon>
        <taxon>Bacteroidota</taxon>
        <taxon>Flavobacteriia</taxon>
        <taxon>Flavobacteriales</taxon>
        <taxon>Flavobacteriaceae</taxon>
        <taxon>Marixanthomonas</taxon>
    </lineage>
</organism>
<keyword evidence="1" id="KW-0472">Membrane</keyword>
<keyword evidence="1" id="KW-0812">Transmembrane</keyword>
<keyword evidence="1" id="KW-1133">Transmembrane helix</keyword>
<sequence>MPYRHSKSLELTYWKKTFRLIWVLVIYLIPFKFEKRVTESNTHLVFMKLSKLQLILLSAGLILIIIGLITGWYLFVFIWLPLGWVFKNKK</sequence>
<name>A0A2U0I3S3_9FLAO</name>
<gene>
    <name evidence="2" type="ORF">DDV96_05575</name>
</gene>